<keyword evidence="5" id="KW-0807">Transducer</keyword>
<dbReference type="OrthoDB" id="5817230at2759"/>
<dbReference type="CDD" id="cd00066">
    <property type="entry name" value="G-alpha"/>
    <property type="match status" value="1"/>
</dbReference>
<dbReference type="Pfam" id="PF00503">
    <property type="entry name" value="G-alpha"/>
    <property type="match status" value="1"/>
</dbReference>
<evidence type="ECO:0000256" key="7">
    <source>
        <dbReference type="PIRSR" id="PIRSR601019-2"/>
    </source>
</evidence>
<keyword evidence="3 6" id="KW-0547">Nucleotide-binding</keyword>
<accession>A0A9P6UUY9</accession>
<dbReference type="PANTHER" id="PTHR10218:SF242">
    <property type="entry name" value="GUANINE NUCLEOTIDE-BINDING PROTEIN ALPHA-1 SUBUNIT"/>
    <property type="match status" value="1"/>
</dbReference>
<keyword evidence="9" id="KW-1185">Reference proteome</keyword>
<dbReference type="GO" id="GO:0007186">
    <property type="term" value="P:G protein-coupled receptor signaling pathway"/>
    <property type="evidence" value="ECO:0007669"/>
    <property type="project" value="InterPro"/>
</dbReference>
<dbReference type="InterPro" id="IPR002975">
    <property type="entry name" value="Fungi_Gprotein_alpha"/>
</dbReference>
<evidence type="ECO:0000256" key="5">
    <source>
        <dbReference type="ARBA" id="ARBA00023224"/>
    </source>
</evidence>
<evidence type="ECO:0008006" key="10">
    <source>
        <dbReference type="Google" id="ProtNLM"/>
    </source>
</evidence>
<dbReference type="GO" id="GO:0046872">
    <property type="term" value="F:metal ion binding"/>
    <property type="evidence" value="ECO:0007669"/>
    <property type="project" value="UniProtKB-KW"/>
</dbReference>
<sequence length="362" mass="41459">MVGMGLGCRLFNYHNNSKNNESPYMLFAKPSSCNGSLHPFDSFRGTLCAGEAGKTTVIKQMKLLHASGFSIPEREVFRAFIFSNLVGSMQSILSAMDDHGISFTNPDNEQYVPVFATNPRVANSTPFPPQYRTALKALWKDPSIQKAYRLGHTYALADNVHYFFNSVDRIYEHGYLPDDSDILRCRVKSTGITETTFHIGNLTYRMFDVGGQRSERKKWIHCFEGVTAVLFMAAISGYDQCLVEDKDANQMQEAMMLFDQVCNSQWFTDTSIILFLNKTDIFREKLHHSRVRDYFPDYEGPDTSVEEATEFFRKRFIRLNRSEHKEVYVHYSDATDTDQLRNVMNSVNDIVLARNVRSALAL</sequence>
<feature type="binding site" evidence="6">
    <location>
        <begin position="51"/>
        <end position="56"/>
    </location>
    <ligand>
        <name>GTP</name>
        <dbReference type="ChEBI" id="CHEBI:37565"/>
    </ligand>
</feature>
<reference evidence="8" key="1">
    <citation type="journal article" date="2020" name="Fungal Divers.">
        <title>Resolving the Mortierellaceae phylogeny through synthesis of multi-gene phylogenetics and phylogenomics.</title>
        <authorList>
            <person name="Vandepol N."/>
            <person name="Liber J."/>
            <person name="Desiro A."/>
            <person name="Na H."/>
            <person name="Kennedy M."/>
            <person name="Barry K."/>
            <person name="Grigoriev I.V."/>
            <person name="Miller A.N."/>
            <person name="O'Donnell K."/>
            <person name="Stajich J.E."/>
            <person name="Bonito G."/>
        </authorList>
    </citation>
    <scope>NUCLEOTIDE SEQUENCE</scope>
    <source>
        <strain evidence="8">NVP60</strain>
    </source>
</reference>
<feature type="binding site" evidence="6">
    <location>
        <position position="334"/>
    </location>
    <ligand>
        <name>GTP</name>
        <dbReference type="ChEBI" id="CHEBI:37565"/>
    </ligand>
</feature>
<dbReference type="FunFam" id="3.40.50.300:FF:000051">
    <property type="entry name" value="Guanine nucleotide-binding protein subunit alpha"/>
    <property type="match status" value="1"/>
</dbReference>
<dbReference type="GO" id="GO:0031683">
    <property type="term" value="F:G-protein beta/gamma-subunit complex binding"/>
    <property type="evidence" value="ECO:0007669"/>
    <property type="project" value="InterPro"/>
</dbReference>
<name>A0A9P6UUY9_9FUNG</name>
<feature type="binding site" evidence="7">
    <location>
        <position position="55"/>
    </location>
    <ligand>
        <name>Mg(2+)</name>
        <dbReference type="ChEBI" id="CHEBI:18420"/>
    </ligand>
</feature>
<dbReference type="AlphaFoldDB" id="A0A9P6UUY9"/>
<comment type="similarity">
    <text evidence="1">Belongs to the G-alpha family. G(q) subfamily.</text>
</comment>
<proteinExistence type="inferred from homology"/>
<dbReference type="InterPro" id="IPR027417">
    <property type="entry name" value="P-loop_NTPase"/>
</dbReference>
<dbReference type="GO" id="GO:0003924">
    <property type="term" value="F:GTPase activity"/>
    <property type="evidence" value="ECO:0007669"/>
    <property type="project" value="InterPro"/>
</dbReference>
<dbReference type="PRINTS" id="PR01241">
    <property type="entry name" value="GPROTEINAFNG"/>
</dbReference>
<dbReference type="Proteomes" id="UP000823405">
    <property type="component" value="Unassembled WGS sequence"/>
</dbReference>
<dbReference type="Gene3D" id="3.40.50.300">
    <property type="entry name" value="P-loop containing nucleotide triphosphate hydrolases"/>
    <property type="match status" value="1"/>
</dbReference>
<dbReference type="PRINTS" id="PR00318">
    <property type="entry name" value="GPROTEINA"/>
</dbReference>
<evidence type="ECO:0000256" key="4">
    <source>
        <dbReference type="ARBA" id="ARBA00023134"/>
    </source>
</evidence>
<dbReference type="EMBL" id="JAAAIN010000044">
    <property type="protein sequence ID" value="KAG0322029.1"/>
    <property type="molecule type" value="Genomic_DNA"/>
</dbReference>
<dbReference type="GO" id="GO:0005525">
    <property type="term" value="F:GTP binding"/>
    <property type="evidence" value="ECO:0007669"/>
    <property type="project" value="UniProtKB-KW"/>
</dbReference>
<dbReference type="GO" id="GO:0001664">
    <property type="term" value="F:G protein-coupled receptor binding"/>
    <property type="evidence" value="ECO:0007669"/>
    <property type="project" value="InterPro"/>
</dbReference>
<dbReference type="PANTHER" id="PTHR10218">
    <property type="entry name" value="GTP-BINDING PROTEIN ALPHA SUBUNIT"/>
    <property type="match status" value="1"/>
</dbReference>
<evidence type="ECO:0000313" key="8">
    <source>
        <dbReference type="EMBL" id="KAG0322029.1"/>
    </source>
</evidence>
<dbReference type="Gene3D" id="1.10.400.10">
    <property type="entry name" value="GI Alpha 1, domain 2-like"/>
    <property type="match status" value="1"/>
</dbReference>
<dbReference type="SUPFAM" id="SSF47895">
    <property type="entry name" value="Transducin (alpha subunit), insertion domain"/>
    <property type="match status" value="1"/>
</dbReference>
<feature type="binding site" evidence="6">
    <location>
        <begin position="208"/>
        <end position="212"/>
    </location>
    <ligand>
        <name>GTP</name>
        <dbReference type="ChEBI" id="CHEBI:37565"/>
    </ligand>
</feature>
<dbReference type="InterPro" id="IPR011025">
    <property type="entry name" value="GproteinA_insert"/>
</dbReference>
<dbReference type="SMART" id="SM00275">
    <property type="entry name" value="G_alpha"/>
    <property type="match status" value="1"/>
</dbReference>
<comment type="caution">
    <text evidence="8">The sequence shown here is derived from an EMBL/GenBank/DDBJ whole genome shotgun (WGS) entry which is preliminary data.</text>
</comment>
<evidence type="ECO:0000256" key="6">
    <source>
        <dbReference type="PIRSR" id="PIRSR601019-1"/>
    </source>
</evidence>
<evidence type="ECO:0000256" key="2">
    <source>
        <dbReference type="ARBA" id="ARBA00022723"/>
    </source>
</evidence>
<evidence type="ECO:0000256" key="1">
    <source>
        <dbReference type="ARBA" id="ARBA00007976"/>
    </source>
</evidence>
<protein>
    <recommendedName>
        <fullName evidence="10">Guanine nucleotide binding protein, alpha subunit</fullName>
    </recommendedName>
</protein>
<dbReference type="SUPFAM" id="SSF52540">
    <property type="entry name" value="P-loop containing nucleoside triphosphate hydrolases"/>
    <property type="match status" value="1"/>
</dbReference>
<organism evidence="8 9">
    <name type="scientific">Linnemannia gamsii</name>
    <dbReference type="NCBI Taxonomy" id="64522"/>
    <lineage>
        <taxon>Eukaryota</taxon>
        <taxon>Fungi</taxon>
        <taxon>Fungi incertae sedis</taxon>
        <taxon>Mucoromycota</taxon>
        <taxon>Mortierellomycotina</taxon>
        <taxon>Mortierellomycetes</taxon>
        <taxon>Mortierellales</taxon>
        <taxon>Mortierellaceae</taxon>
        <taxon>Linnemannia</taxon>
    </lineage>
</organism>
<keyword evidence="4 6" id="KW-0342">GTP-binding</keyword>
<feature type="binding site" evidence="7">
    <location>
        <position position="189"/>
    </location>
    <ligand>
        <name>Mg(2+)</name>
        <dbReference type="ChEBI" id="CHEBI:18420"/>
    </ligand>
</feature>
<dbReference type="GO" id="GO:0000750">
    <property type="term" value="P:pheromone-dependent signal transduction involved in conjugation with cellular fusion"/>
    <property type="evidence" value="ECO:0007669"/>
    <property type="project" value="TreeGrafter"/>
</dbReference>
<dbReference type="PROSITE" id="PS51882">
    <property type="entry name" value="G_ALPHA"/>
    <property type="match status" value="1"/>
</dbReference>
<dbReference type="InterPro" id="IPR001019">
    <property type="entry name" value="Gprotein_alpha_su"/>
</dbReference>
<feature type="binding site" evidence="6">
    <location>
        <begin position="277"/>
        <end position="280"/>
    </location>
    <ligand>
        <name>GTP</name>
        <dbReference type="ChEBI" id="CHEBI:37565"/>
    </ligand>
</feature>
<gene>
    <name evidence="8" type="ORF">BGZ97_009260</name>
</gene>
<dbReference type="GO" id="GO:0005834">
    <property type="term" value="C:heterotrimeric G-protein complex"/>
    <property type="evidence" value="ECO:0007669"/>
    <property type="project" value="InterPro"/>
</dbReference>
<keyword evidence="7" id="KW-0460">Magnesium</keyword>
<dbReference type="GO" id="GO:0005737">
    <property type="term" value="C:cytoplasm"/>
    <property type="evidence" value="ECO:0007669"/>
    <property type="project" value="TreeGrafter"/>
</dbReference>
<keyword evidence="2 7" id="KW-0479">Metal-binding</keyword>
<evidence type="ECO:0000313" key="9">
    <source>
        <dbReference type="Proteomes" id="UP000823405"/>
    </source>
</evidence>
<evidence type="ECO:0000256" key="3">
    <source>
        <dbReference type="ARBA" id="ARBA00022741"/>
    </source>
</evidence>